<comment type="similarity">
    <text evidence="3">Belongs to the peptidase M13 family.</text>
</comment>
<evidence type="ECO:0000256" key="7">
    <source>
        <dbReference type="ARBA" id="ARBA00022833"/>
    </source>
</evidence>
<dbReference type="InterPro" id="IPR018497">
    <property type="entry name" value="Peptidase_M13_C"/>
</dbReference>
<gene>
    <name evidence="11" type="ORF">TCMB3V08_LOCUS7155</name>
</gene>
<dbReference type="InterPro" id="IPR024079">
    <property type="entry name" value="MetalloPept_cat_dom_sf"/>
</dbReference>
<evidence type="ECO:0000259" key="10">
    <source>
        <dbReference type="Pfam" id="PF05649"/>
    </source>
</evidence>
<evidence type="ECO:0000256" key="8">
    <source>
        <dbReference type="ARBA" id="ARBA00023049"/>
    </source>
</evidence>
<dbReference type="AlphaFoldDB" id="A0A7R9J8H8"/>
<evidence type="ECO:0000313" key="11">
    <source>
        <dbReference type="EMBL" id="CAD7574544.1"/>
    </source>
</evidence>
<evidence type="ECO:0000256" key="1">
    <source>
        <dbReference type="ARBA" id="ARBA00001947"/>
    </source>
</evidence>
<organism evidence="11">
    <name type="scientific">Timema californicum</name>
    <name type="common">California timema</name>
    <name type="synonym">Walking stick</name>
    <dbReference type="NCBI Taxonomy" id="61474"/>
    <lineage>
        <taxon>Eukaryota</taxon>
        <taxon>Metazoa</taxon>
        <taxon>Ecdysozoa</taxon>
        <taxon>Arthropoda</taxon>
        <taxon>Hexapoda</taxon>
        <taxon>Insecta</taxon>
        <taxon>Pterygota</taxon>
        <taxon>Neoptera</taxon>
        <taxon>Polyneoptera</taxon>
        <taxon>Phasmatodea</taxon>
        <taxon>Timematodea</taxon>
        <taxon>Timematoidea</taxon>
        <taxon>Timematidae</taxon>
        <taxon>Timema</taxon>
    </lineage>
</organism>
<name>A0A7R9J8H8_TIMCA</name>
<sequence length="525" mass="60547">MVMIDQGGLTLPTRDNYLNKTENEKILTAYLDYMTKIGVLLGGEENSTRRQMQEVINFETMLADITVPAENRRDEEKLYHLMSISQVQELAPFLNWREYFDDAMRHRSKKIKPDYEMVVVYAPGYLKDLSSLIMNLNNTNENNIVLNNYLVWQTVRSLTGYLSKAFRDAYKGLRKALVGSEGGEESWRFCVSDTNNVIGFAIGAMFVREVFHGNSKPMAEDMINEIREAFKRNLKKLSWMDQETREAAERKADAITDMIGFPNYILSPTQLNEKYKELSLTENKYFENNINVNQYNFKRNIDKLDEPVNKTRWGMTPPTVNAYYTPTKNQIVFPAGILQAPFYDISHPHSLNYGGMGVVMGHELTHAFDDQGREYDEFGNLHQWWNNKTIDKFKNRTDCVVDQYSEFEINNKHLNGKQTLGENIADNGGLKAAFHAYLKWASINNEESPLPGLNLTHRQLFFLSFAQVWCSSSTDEAVNLQIEKDPHSPPRFRVIGPLSNMPEFAKEFNCALGTKMNPENKCEVW</sequence>
<feature type="domain" description="Peptidase M13 N-terminal" evidence="10">
    <location>
        <begin position="2"/>
        <end position="262"/>
    </location>
</feature>
<keyword evidence="5" id="KW-0479">Metal-binding</keyword>
<evidence type="ECO:0000256" key="5">
    <source>
        <dbReference type="ARBA" id="ARBA00022723"/>
    </source>
</evidence>
<dbReference type="Pfam" id="PF05649">
    <property type="entry name" value="Peptidase_M13_N"/>
    <property type="match status" value="1"/>
</dbReference>
<dbReference type="CDD" id="cd08662">
    <property type="entry name" value="M13"/>
    <property type="match status" value="1"/>
</dbReference>
<keyword evidence="6" id="KW-0378">Hydrolase</keyword>
<dbReference type="Gene3D" id="3.40.390.10">
    <property type="entry name" value="Collagenase (Catalytic Domain)"/>
    <property type="match status" value="1"/>
</dbReference>
<protein>
    <submittedName>
        <fullName evidence="11">(California timema) hypothetical protein</fullName>
    </submittedName>
</protein>
<dbReference type="GO" id="GO:0016485">
    <property type="term" value="P:protein processing"/>
    <property type="evidence" value="ECO:0007669"/>
    <property type="project" value="TreeGrafter"/>
</dbReference>
<dbReference type="Gene3D" id="1.10.1380.10">
    <property type="entry name" value="Neutral endopeptidase , domain2"/>
    <property type="match status" value="1"/>
</dbReference>
<feature type="domain" description="Peptidase M13 C-terminal" evidence="9">
    <location>
        <begin position="321"/>
        <end position="524"/>
    </location>
</feature>
<dbReference type="InterPro" id="IPR042089">
    <property type="entry name" value="Peptidase_M13_dom_2"/>
</dbReference>
<dbReference type="InterPro" id="IPR008753">
    <property type="entry name" value="Peptidase_M13_N"/>
</dbReference>
<dbReference type="PROSITE" id="PS51885">
    <property type="entry name" value="NEPRILYSIN"/>
    <property type="match status" value="1"/>
</dbReference>
<keyword evidence="8" id="KW-0482">Metalloprotease</keyword>
<comment type="cofactor">
    <cofactor evidence="1">
        <name>Zn(2+)</name>
        <dbReference type="ChEBI" id="CHEBI:29105"/>
    </cofactor>
</comment>
<proteinExistence type="inferred from homology"/>
<dbReference type="SUPFAM" id="SSF55486">
    <property type="entry name" value="Metalloproteases ('zincins'), catalytic domain"/>
    <property type="match status" value="1"/>
</dbReference>
<dbReference type="PRINTS" id="PR00786">
    <property type="entry name" value="NEPRILYSIN"/>
</dbReference>
<accession>A0A7R9J8H8</accession>
<dbReference type="GO" id="GO:0005886">
    <property type="term" value="C:plasma membrane"/>
    <property type="evidence" value="ECO:0007669"/>
    <property type="project" value="UniProtKB-SubCell"/>
</dbReference>
<dbReference type="EMBL" id="OE182435">
    <property type="protein sequence ID" value="CAD7574544.1"/>
    <property type="molecule type" value="Genomic_DNA"/>
</dbReference>
<evidence type="ECO:0000256" key="6">
    <source>
        <dbReference type="ARBA" id="ARBA00022801"/>
    </source>
</evidence>
<keyword evidence="7" id="KW-0862">Zinc</keyword>
<dbReference type="Pfam" id="PF01431">
    <property type="entry name" value="Peptidase_M13"/>
    <property type="match status" value="1"/>
</dbReference>
<keyword evidence="4" id="KW-0645">Protease</keyword>
<dbReference type="InterPro" id="IPR000718">
    <property type="entry name" value="Peptidase_M13"/>
</dbReference>
<dbReference type="PANTHER" id="PTHR11733:SF167">
    <property type="entry name" value="FI17812P1-RELATED"/>
    <property type="match status" value="1"/>
</dbReference>
<evidence type="ECO:0000256" key="3">
    <source>
        <dbReference type="ARBA" id="ARBA00007357"/>
    </source>
</evidence>
<dbReference type="GO" id="GO:0004222">
    <property type="term" value="F:metalloendopeptidase activity"/>
    <property type="evidence" value="ECO:0007669"/>
    <property type="project" value="InterPro"/>
</dbReference>
<evidence type="ECO:0000256" key="2">
    <source>
        <dbReference type="ARBA" id="ARBA00004401"/>
    </source>
</evidence>
<evidence type="ECO:0000259" key="9">
    <source>
        <dbReference type="Pfam" id="PF01431"/>
    </source>
</evidence>
<dbReference type="GO" id="GO:0046872">
    <property type="term" value="F:metal ion binding"/>
    <property type="evidence" value="ECO:0007669"/>
    <property type="project" value="UniProtKB-KW"/>
</dbReference>
<dbReference type="PANTHER" id="PTHR11733">
    <property type="entry name" value="ZINC METALLOPROTEASE FAMILY M13 NEPRILYSIN-RELATED"/>
    <property type="match status" value="1"/>
</dbReference>
<evidence type="ECO:0000256" key="4">
    <source>
        <dbReference type="ARBA" id="ARBA00022670"/>
    </source>
</evidence>
<reference evidence="11" key="1">
    <citation type="submission" date="2020-11" db="EMBL/GenBank/DDBJ databases">
        <authorList>
            <person name="Tran Van P."/>
        </authorList>
    </citation>
    <scope>NUCLEOTIDE SEQUENCE</scope>
</reference>
<comment type="subcellular location">
    <subcellularLocation>
        <location evidence="2">Cell membrane</location>
        <topology evidence="2">Single-pass type II membrane protein</topology>
    </subcellularLocation>
</comment>